<evidence type="ECO:0000256" key="6">
    <source>
        <dbReference type="ARBA" id="ARBA00022989"/>
    </source>
</evidence>
<evidence type="ECO:0000256" key="8">
    <source>
        <dbReference type="RuleBase" id="RU363032"/>
    </source>
</evidence>
<evidence type="ECO:0000256" key="4">
    <source>
        <dbReference type="ARBA" id="ARBA00022519"/>
    </source>
</evidence>
<dbReference type="CDD" id="cd06261">
    <property type="entry name" value="TM_PBP2"/>
    <property type="match status" value="2"/>
</dbReference>
<keyword evidence="4" id="KW-0997">Cell inner membrane</keyword>
<keyword evidence="3" id="KW-1003">Cell membrane</keyword>
<feature type="transmembrane region" description="Helical" evidence="8">
    <location>
        <begin position="177"/>
        <end position="202"/>
    </location>
</feature>
<dbReference type="GO" id="GO:0005886">
    <property type="term" value="C:plasma membrane"/>
    <property type="evidence" value="ECO:0007669"/>
    <property type="project" value="UniProtKB-SubCell"/>
</dbReference>
<dbReference type="AlphaFoldDB" id="A0A9E6ZN63"/>
<keyword evidence="7 8" id="KW-0472">Membrane</keyword>
<feature type="domain" description="ABC transmembrane type-1" evidence="9">
    <location>
        <begin position="232"/>
        <end position="416"/>
    </location>
</feature>
<feature type="transmembrane region" description="Helical" evidence="8">
    <location>
        <begin position="345"/>
        <end position="366"/>
    </location>
</feature>
<gene>
    <name evidence="10" type="ORF">K1I37_10880</name>
</gene>
<evidence type="ECO:0000256" key="2">
    <source>
        <dbReference type="ARBA" id="ARBA00022448"/>
    </source>
</evidence>
<keyword evidence="11" id="KW-1185">Reference proteome</keyword>
<protein>
    <submittedName>
        <fullName evidence="10">ABC transporter permease subunit</fullName>
    </submittedName>
</protein>
<dbReference type="SUPFAM" id="SSF161098">
    <property type="entry name" value="MetI-like"/>
    <property type="match status" value="2"/>
</dbReference>
<feature type="transmembrane region" description="Helical" evidence="8">
    <location>
        <begin position="127"/>
        <end position="146"/>
    </location>
</feature>
<dbReference type="EMBL" id="CP080467">
    <property type="protein sequence ID" value="UNO50851.1"/>
    <property type="molecule type" value="Genomic_DNA"/>
</dbReference>
<dbReference type="PANTHER" id="PTHR43357">
    <property type="entry name" value="INNER MEMBRANE ABC TRANSPORTER PERMEASE PROTEIN YDCV"/>
    <property type="match status" value="1"/>
</dbReference>
<organism evidence="10 11">
    <name type="scientific">Alicyclobacillus acidoterrestris (strain ATCC 49025 / DSM 3922 / CIP 106132 / NCIMB 13137 / GD3B)</name>
    <dbReference type="NCBI Taxonomy" id="1356854"/>
    <lineage>
        <taxon>Bacteria</taxon>
        <taxon>Bacillati</taxon>
        <taxon>Bacillota</taxon>
        <taxon>Bacilli</taxon>
        <taxon>Bacillales</taxon>
        <taxon>Alicyclobacillaceae</taxon>
        <taxon>Alicyclobacillus</taxon>
    </lineage>
</organism>
<name>A0A9E6ZN63_ALIAG</name>
<evidence type="ECO:0000256" key="7">
    <source>
        <dbReference type="ARBA" id="ARBA00023136"/>
    </source>
</evidence>
<feature type="transmembrane region" description="Helical" evidence="8">
    <location>
        <begin position="269"/>
        <end position="287"/>
    </location>
</feature>
<feature type="transmembrane region" description="Helical" evidence="8">
    <location>
        <begin position="236"/>
        <end position="257"/>
    </location>
</feature>
<dbReference type="Proteomes" id="UP000829401">
    <property type="component" value="Chromosome"/>
</dbReference>
<dbReference type="PROSITE" id="PS50928">
    <property type="entry name" value="ABC_TM1"/>
    <property type="match status" value="2"/>
</dbReference>
<keyword evidence="6 8" id="KW-1133">Transmembrane helix</keyword>
<evidence type="ECO:0000256" key="1">
    <source>
        <dbReference type="ARBA" id="ARBA00004429"/>
    </source>
</evidence>
<keyword evidence="5 8" id="KW-0812">Transmembrane</keyword>
<sequence>MRHRRLAVWLFGWFWSGIYGPWGVIVLLAVHTAPIAYLSGLMALRRISQPTRHAARIHGAGLWSAFYVVTWPSIKPSLLAAAGLVFAYNLGDFGIPFELGVPVHFQTTTTQIYADLTMQMSGGLPSAVLLSLLLSIIALALTMASLQKQNHRQTLMTLNASPSLRQRTGKMPFIKRLVLLVFALYTIVCVVIPLISTILVSLTRAYGLTPAPWNWDIHGLVGVFEGDVGSAARNSVMLAAATTGIVCILGLVTSEVAHRSRAGRWINRIAWVPYALPGSVIGVALILSDSRVLYGTLFIILLAYVARFWGLADTIVQLREQVPSVQQRAVRVSGGSPAAMYRLGIWPYLASSVQSTFIMVFVSAVYELTISSLLYGPSSSTLAVVVMSANQAGDIKTTAAISVWMTCLMVVAMALLTWLPTRVKRRIPRTPDTIPSPSVHPFVESTLSD</sequence>
<evidence type="ECO:0000313" key="11">
    <source>
        <dbReference type="Proteomes" id="UP000829401"/>
    </source>
</evidence>
<dbReference type="InterPro" id="IPR000515">
    <property type="entry name" value="MetI-like"/>
</dbReference>
<feature type="domain" description="ABC transmembrane type-1" evidence="9">
    <location>
        <begin position="1"/>
        <end position="145"/>
    </location>
</feature>
<feature type="transmembrane region" description="Helical" evidence="8">
    <location>
        <begin position="399"/>
        <end position="419"/>
    </location>
</feature>
<evidence type="ECO:0000259" key="9">
    <source>
        <dbReference type="PROSITE" id="PS50928"/>
    </source>
</evidence>
<dbReference type="Pfam" id="PF00528">
    <property type="entry name" value="BPD_transp_1"/>
    <property type="match status" value="2"/>
</dbReference>
<feature type="transmembrane region" description="Helical" evidence="8">
    <location>
        <begin position="20"/>
        <end position="44"/>
    </location>
</feature>
<proteinExistence type="inferred from homology"/>
<dbReference type="GO" id="GO:0055085">
    <property type="term" value="P:transmembrane transport"/>
    <property type="evidence" value="ECO:0007669"/>
    <property type="project" value="InterPro"/>
</dbReference>
<dbReference type="KEGG" id="aaco:K1I37_10880"/>
<dbReference type="InterPro" id="IPR035906">
    <property type="entry name" value="MetI-like_sf"/>
</dbReference>
<keyword evidence="2 8" id="KW-0813">Transport</keyword>
<dbReference type="Gene3D" id="1.10.3720.10">
    <property type="entry name" value="MetI-like"/>
    <property type="match status" value="2"/>
</dbReference>
<dbReference type="PANTHER" id="PTHR43357:SF3">
    <property type="entry name" value="FE(3+)-TRANSPORT SYSTEM PERMEASE PROTEIN FBPB 2"/>
    <property type="match status" value="1"/>
</dbReference>
<reference evidence="11" key="1">
    <citation type="journal article" date="2022" name="G3 (Bethesda)">
        <title>Unveiling the complete genome sequence of Alicyclobacillus acidoterrestris DSM 3922T, a taint-producing strain.</title>
        <authorList>
            <person name="Leonardo I.C."/>
            <person name="Barreto Crespo M.T."/>
            <person name="Gaspar F.B."/>
        </authorList>
    </citation>
    <scope>NUCLEOTIDE SEQUENCE [LARGE SCALE GENOMIC DNA]</scope>
    <source>
        <strain evidence="11">DSM 3922</strain>
    </source>
</reference>
<evidence type="ECO:0000256" key="3">
    <source>
        <dbReference type="ARBA" id="ARBA00022475"/>
    </source>
</evidence>
<comment type="subcellular location">
    <subcellularLocation>
        <location evidence="1">Cell inner membrane</location>
        <topology evidence="1">Multi-pass membrane protein</topology>
    </subcellularLocation>
    <subcellularLocation>
        <location evidence="8">Cell membrane</location>
        <topology evidence="8">Multi-pass membrane protein</topology>
    </subcellularLocation>
</comment>
<comment type="similarity">
    <text evidence="8">Belongs to the binding-protein-dependent transport system permease family.</text>
</comment>
<feature type="transmembrane region" description="Helical" evidence="8">
    <location>
        <begin position="65"/>
        <end position="88"/>
    </location>
</feature>
<evidence type="ECO:0000313" key="10">
    <source>
        <dbReference type="EMBL" id="UNO50851.1"/>
    </source>
</evidence>
<feature type="transmembrane region" description="Helical" evidence="8">
    <location>
        <begin position="293"/>
        <end position="312"/>
    </location>
</feature>
<evidence type="ECO:0000256" key="5">
    <source>
        <dbReference type="ARBA" id="ARBA00022692"/>
    </source>
</evidence>
<accession>A0A9E6ZN63</accession>